<dbReference type="AlphaFoldDB" id="A0A6L9SBC8"/>
<dbReference type="Proteomes" id="UP000475214">
    <property type="component" value="Unassembled WGS sequence"/>
</dbReference>
<dbReference type="Pfam" id="PF00753">
    <property type="entry name" value="Lactamase_B"/>
    <property type="match status" value="1"/>
</dbReference>
<evidence type="ECO:0000256" key="4">
    <source>
        <dbReference type="ARBA" id="ARBA00022833"/>
    </source>
</evidence>
<evidence type="ECO:0000313" key="6">
    <source>
        <dbReference type="EMBL" id="NEE01320.1"/>
    </source>
</evidence>
<feature type="domain" description="Metallo-beta-lactamase" evidence="5">
    <location>
        <begin position="12"/>
        <end position="225"/>
    </location>
</feature>
<organism evidence="6 7">
    <name type="scientific">Phytoactinopolyspora halotolerans</name>
    <dbReference type="NCBI Taxonomy" id="1981512"/>
    <lineage>
        <taxon>Bacteria</taxon>
        <taxon>Bacillati</taxon>
        <taxon>Actinomycetota</taxon>
        <taxon>Actinomycetes</taxon>
        <taxon>Jiangellales</taxon>
        <taxon>Jiangellaceae</taxon>
        <taxon>Phytoactinopolyspora</taxon>
    </lineage>
</organism>
<dbReference type="PANTHER" id="PTHR46233">
    <property type="entry name" value="HYDROXYACYLGLUTATHIONE HYDROLASE GLOC"/>
    <property type="match status" value="1"/>
</dbReference>
<comment type="caution">
    <text evidence="6">The sequence shown here is derived from an EMBL/GenBank/DDBJ whole genome shotgun (WGS) entry which is preliminary data.</text>
</comment>
<dbReference type="SUPFAM" id="SSF56281">
    <property type="entry name" value="Metallo-hydrolase/oxidoreductase"/>
    <property type="match status" value="1"/>
</dbReference>
<comment type="cofactor">
    <cofactor evidence="1">
        <name>Zn(2+)</name>
        <dbReference type="ChEBI" id="CHEBI:29105"/>
    </cofactor>
</comment>
<evidence type="ECO:0000313" key="7">
    <source>
        <dbReference type="Proteomes" id="UP000475214"/>
    </source>
</evidence>
<evidence type="ECO:0000259" key="5">
    <source>
        <dbReference type="SMART" id="SM00849"/>
    </source>
</evidence>
<dbReference type="GO" id="GO:0046872">
    <property type="term" value="F:metal ion binding"/>
    <property type="evidence" value="ECO:0007669"/>
    <property type="project" value="UniProtKB-KW"/>
</dbReference>
<dbReference type="CDD" id="cd06262">
    <property type="entry name" value="metallo-hydrolase-like_MBL-fold"/>
    <property type="match status" value="1"/>
</dbReference>
<accession>A0A6L9SBC8</accession>
<name>A0A6L9SBC8_9ACTN</name>
<dbReference type="Gene3D" id="3.60.15.10">
    <property type="entry name" value="Ribonuclease Z/Hydroxyacylglutathione hydrolase-like"/>
    <property type="match status" value="1"/>
</dbReference>
<sequence>MQLLSFPSPVLGTNCYILAREGGDQCVVIDPGIGVDAQLVELLEERALRPAAALVTHGHVDHTYGLAGLCRRWEIPVYIHGADEYRLDDPIGTLGPELASALGALADDWSRPSDVRPLTGDEDLELAGVSVRVMHAPGHTEGSTLYSVDPPYPAPAPGDGAAAPLDQNAAEPPWLFTGDVLFAGTIGRTDLPGGDTEVMQRTLRWLATPESAGGLPDAMAVLPGHGEGDSLGRQRSVNPFLRDL</sequence>
<evidence type="ECO:0000256" key="2">
    <source>
        <dbReference type="ARBA" id="ARBA00022723"/>
    </source>
</evidence>
<dbReference type="SMART" id="SM00849">
    <property type="entry name" value="Lactamase_B"/>
    <property type="match status" value="1"/>
</dbReference>
<evidence type="ECO:0000256" key="3">
    <source>
        <dbReference type="ARBA" id="ARBA00022801"/>
    </source>
</evidence>
<dbReference type="InterPro" id="IPR051453">
    <property type="entry name" value="MBL_Glyoxalase_II"/>
</dbReference>
<keyword evidence="3 6" id="KW-0378">Hydrolase</keyword>
<protein>
    <submittedName>
        <fullName evidence="6">MBL fold metallo-hydrolase</fullName>
    </submittedName>
</protein>
<dbReference type="RefSeq" id="WP_163738721.1">
    <property type="nucleotide sequence ID" value="NZ_JAAGOA010000009.1"/>
</dbReference>
<keyword evidence="7" id="KW-1185">Reference proteome</keyword>
<dbReference type="GO" id="GO:0016787">
    <property type="term" value="F:hydrolase activity"/>
    <property type="evidence" value="ECO:0007669"/>
    <property type="project" value="UniProtKB-KW"/>
</dbReference>
<reference evidence="6 7" key="1">
    <citation type="submission" date="2020-02" db="EMBL/GenBank/DDBJ databases">
        <authorList>
            <person name="Li X.-J."/>
            <person name="Han X.-M."/>
        </authorList>
    </citation>
    <scope>NUCLEOTIDE SEQUENCE [LARGE SCALE GENOMIC DNA]</scope>
    <source>
        <strain evidence="6 7">CCTCC AB 2017055</strain>
    </source>
</reference>
<gene>
    <name evidence="6" type="ORF">G1H10_14185</name>
</gene>
<keyword evidence="4" id="KW-0862">Zinc</keyword>
<evidence type="ECO:0000256" key="1">
    <source>
        <dbReference type="ARBA" id="ARBA00001947"/>
    </source>
</evidence>
<dbReference type="PANTHER" id="PTHR46233:SF3">
    <property type="entry name" value="HYDROXYACYLGLUTATHIONE HYDROLASE GLOC"/>
    <property type="match status" value="1"/>
</dbReference>
<dbReference type="InterPro" id="IPR036866">
    <property type="entry name" value="RibonucZ/Hydroxyglut_hydro"/>
</dbReference>
<dbReference type="InterPro" id="IPR001279">
    <property type="entry name" value="Metallo-B-lactamas"/>
</dbReference>
<dbReference type="EMBL" id="JAAGOA010000009">
    <property type="protein sequence ID" value="NEE01320.1"/>
    <property type="molecule type" value="Genomic_DNA"/>
</dbReference>
<proteinExistence type="predicted"/>
<keyword evidence="2" id="KW-0479">Metal-binding</keyword>